<comment type="caution">
    <text evidence="2">The sequence shown here is derived from an EMBL/GenBank/DDBJ whole genome shotgun (WGS) entry which is preliminary data.</text>
</comment>
<evidence type="ECO:0000313" key="3">
    <source>
        <dbReference type="Proteomes" id="UP000215289"/>
    </source>
</evidence>
<protein>
    <recommendedName>
        <fullName evidence="4">Ubiquitin 3 binding protein But2 C-terminal domain-containing protein</fullName>
    </recommendedName>
</protein>
<feature type="chain" id="PRO_5018705443" description="Ubiquitin 3 binding protein But2 C-terminal domain-containing protein" evidence="1">
    <location>
        <begin position="17"/>
        <end position="176"/>
    </location>
</feature>
<keyword evidence="3" id="KW-1185">Reference proteome</keyword>
<organism evidence="2 3">
    <name type="scientific">Aspergillus turcosus</name>
    <dbReference type="NCBI Taxonomy" id="1245748"/>
    <lineage>
        <taxon>Eukaryota</taxon>
        <taxon>Fungi</taxon>
        <taxon>Dikarya</taxon>
        <taxon>Ascomycota</taxon>
        <taxon>Pezizomycotina</taxon>
        <taxon>Eurotiomycetes</taxon>
        <taxon>Eurotiomycetidae</taxon>
        <taxon>Eurotiales</taxon>
        <taxon>Aspergillaceae</taxon>
        <taxon>Aspergillus</taxon>
        <taxon>Aspergillus subgen. Fumigati</taxon>
    </lineage>
</organism>
<dbReference type="InterPro" id="IPR036779">
    <property type="entry name" value="LysM_dom_sf"/>
</dbReference>
<accession>A0A3R7FX68</accession>
<dbReference type="Proteomes" id="UP000215289">
    <property type="component" value="Unassembled WGS sequence"/>
</dbReference>
<dbReference type="STRING" id="1245748.A0A3R7FX68"/>
<keyword evidence="1" id="KW-0732">Signal</keyword>
<name>A0A3R7FX68_9EURO</name>
<proteinExistence type="predicted"/>
<reference evidence="2 3" key="1">
    <citation type="submission" date="2018-08" db="EMBL/GenBank/DDBJ databases">
        <title>Draft genome sequences of two Aspergillus turcosus clinical strains isolated from bronchoalveolar lavage fluid: one azole-susceptible and the other azole-resistant.</title>
        <authorList>
            <person name="Parent-Michaud M."/>
            <person name="Dufresne P.J."/>
            <person name="Fournier E."/>
            <person name="Martineau C."/>
            <person name="Moreira S."/>
            <person name="Perkins V."/>
            <person name="De Repentigny L."/>
            <person name="Dufresne S.F."/>
        </authorList>
    </citation>
    <scope>NUCLEOTIDE SEQUENCE [LARGE SCALE GENOMIC DNA]</scope>
    <source>
        <strain evidence="2">HMR AF 1038</strain>
    </source>
</reference>
<dbReference type="EMBL" id="NIDN02000017">
    <property type="protein sequence ID" value="RLM00348.1"/>
    <property type="molecule type" value="Genomic_DNA"/>
</dbReference>
<dbReference type="AlphaFoldDB" id="A0A3R7FX68"/>
<dbReference type="OrthoDB" id="4503490at2759"/>
<gene>
    <name evidence="2" type="ORF">CFD26_108449</name>
</gene>
<dbReference type="Gene3D" id="3.10.350.10">
    <property type="entry name" value="LysM domain"/>
    <property type="match status" value="1"/>
</dbReference>
<evidence type="ECO:0008006" key="4">
    <source>
        <dbReference type="Google" id="ProtNLM"/>
    </source>
</evidence>
<evidence type="ECO:0000256" key="1">
    <source>
        <dbReference type="SAM" id="SignalP"/>
    </source>
</evidence>
<sequence>MMAILSSLAFAAFALPAPHVAPRPTLLNIIRSWRVTASSELRPKLIEESATSDPDKDTYLLTAQNATATCTYGGPHDYTTATNDTATRVALYKVNITVDSLWTENAEIFNLSSPDGILPANSYLKVPQCIPSIRIHLRRVQGPGGEICSAVGTVTDEALDWDDGQCFLMTFVSKQI</sequence>
<feature type="signal peptide" evidence="1">
    <location>
        <begin position="1"/>
        <end position="16"/>
    </location>
</feature>
<evidence type="ECO:0000313" key="2">
    <source>
        <dbReference type="EMBL" id="RLM00348.1"/>
    </source>
</evidence>